<dbReference type="Gene3D" id="1.10.3630.10">
    <property type="entry name" value="yeast vps74-n-term truncation variant domain like"/>
    <property type="match status" value="1"/>
</dbReference>
<accession>A0A919PQG8</accession>
<dbReference type="Pfam" id="PF05719">
    <property type="entry name" value="GPP34"/>
    <property type="match status" value="1"/>
</dbReference>
<reference evidence="5" key="1">
    <citation type="submission" date="2021-01" db="EMBL/GenBank/DDBJ databases">
        <title>Whole genome shotgun sequence of Dactylosporangium siamense NBRC 106093.</title>
        <authorList>
            <person name="Komaki H."/>
            <person name="Tamura T."/>
        </authorList>
    </citation>
    <scope>NUCLEOTIDE SEQUENCE</scope>
    <source>
        <strain evidence="5">NBRC 106093</strain>
    </source>
</reference>
<keyword evidence="4" id="KW-0472">Membrane</keyword>
<dbReference type="Proteomes" id="UP000660611">
    <property type="component" value="Unassembled WGS sequence"/>
</dbReference>
<protein>
    <recommendedName>
        <fullName evidence="7">GPP34 family phosphoprotein</fullName>
    </recommendedName>
</protein>
<dbReference type="GO" id="GO:0070273">
    <property type="term" value="F:phosphatidylinositol-4-phosphate binding"/>
    <property type="evidence" value="ECO:0007669"/>
    <property type="project" value="InterPro"/>
</dbReference>
<dbReference type="GO" id="GO:0005737">
    <property type="term" value="C:cytoplasm"/>
    <property type="evidence" value="ECO:0007669"/>
    <property type="project" value="UniProtKB-ARBA"/>
</dbReference>
<gene>
    <name evidence="5" type="ORF">Dsi01nite_046660</name>
</gene>
<evidence type="ECO:0000256" key="1">
    <source>
        <dbReference type="ARBA" id="ARBA00004255"/>
    </source>
</evidence>
<proteinExistence type="predicted"/>
<comment type="subcellular location">
    <subcellularLocation>
        <location evidence="1">Golgi apparatus membrane</location>
        <topology evidence="1">Peripheral membrane protein</topology>
        <orientation evidence="1">Cytoplasmic side</orientation>
    </subcellularLocation>
</comment>
<evidence type="ECO:0000256" key="2">
    <source>
        <dbReference type="ARBA" id="ARBA00023034"/>
    </source>
</evidence>
<evidence type="ECO:0000256" key="3">
    <source>
        <dbReference type="ARBA" id="ARBA00023121"/>
    </source>
</evidence>
<comment type="caution">
    <text evidence="5">The sequence shown here is derived from an EMBL/GenBank/DDBJ whole genome shotgun (WGS) entry which is preliminary data.</text>
</comment>
<dbReference type="GO" id="GO:0012505">
    <property type="term" value="C:endomembrane system"/>
    <property type="evidence" value="ECO:0007669"/>
    <property type="project" value="UniProtKB-ARBA"/>
</dbReference>
<keyword evidence="2" id="KW-0333">Golgi apparatus</keyword>
<keyword evidence="6" id="KW-1185">Reference proteome</keyword>
<evidence type="ECO:0000313" key="6">
    <source>
        <dbReference type="Proteomes" id="UP000660611"/>
    </source>
</evidence>
<keyword evidence="3" id="KW-0446">Lipid-binding</keyword>
<name>A0A919PQG8_9ACTN</name>
<dbReference type="RefSeq" id="WP_203848391.1">
    <property type="nucleotide sequence ID" value="NZ_BAAAVW010000015.1"/>
</dbReference>
<dbReference type="InterPro" id="IPR038261">
    <property type="entry name" value="GPP34-like_sf"/>
</dbReference>
<organism evidence="5 6">
    <name type="scientific">Dactylosporangium siamense</name>
    <dbReference type="NCBI Taxonomy" id="685454"/>
    <lineage>
        <taxon>Bacteria</taxon>
        <taxon>Bacillati</taxon>
        <taxon>Actinomycetota</taxon>
        <taxon>Actinomycetes</taxon>
        <taxon>Micromonosporales</taxon>
        <taxon>Micromonosporaceae</taxon>
        <taxon>Dactylosporangium</taxon>
    </lineage>
</organism>
<evidence type="ECO:0000256" key="4">
    <source>
        <dbReference type="ARBA" id="ARBA00023136"/>
    </source>
</evidence>
<dbReference type="EMBL" id="BONQ01000073">
    <property type="protein sequence ID" value="GIG46625.1"/>
    <property type="molecule type" value="Genomic_DNA"/>
</dbReference>
<dbReference type="InterPro" id="IPR008628">
    <property type="entry name" value="GPP34-like"/>
</dbReference>
<dbReference type="AlphaFoldDB" id="A0A919PQG8"/>
<evidence type="ECO:0000313" key="5">
    <source>
        <dbReference type="EMBL" id="GIG46625.1"/>
    </source>
</evidence>
<sequence>MLLADDFFLIAHDDRDGRSRLSQRAVELGLAGAMLGELVLEQRIVCEGDRLRIISREPPSDPLAHTNLATMIAETQHREIRTWLLFLGQTAVDAVGQRLARVGLVEQTQVRRLLRSSTRWVATDINLPAGRVVRLRRLLTGHEPMRVADTTLAGLADATGLSGHVLWDTDQSSVRRLQQAVSALPPPLRDLILQVESAVGDAVLSQRG</sequence>
<evidence type="ECO:0008006" key="7">
    <source>
        <dbReference type="Google" id="ProtNLM"/>
    </source>
</evidence>